<protein>
    <recommendedName>
        <fullName evidence="1">VOC domain-containing protein</fullName>
    </recommendedName>
</protein>
<dbReference type="InterPro" id="IPR037523">
    <property type="entry name" value="VOC_core"/>
</dbReference>
<accession>A0A3B0X6B8</accession>
<dbReference type="PANTHER" id="PTHR33993">
    <property type="entry name" value="GLYOXALASE-RELATED"/>
    <property type="match status" value="1"/>
</dbReference>
<proteinExistence type="predicted"/>
<evidence type="ECO:0000313" key="2">
    <source>
        <dbReference type="EMBL" id="VAW59923.1"/>
    </source>
</evidence>
<dbReference type="EMBL" id="UOFG01000101">
    <property type="protein sequence ID" value="VAW59923.1"/>
    <property type="molecule type" value="Genomic_DNA"/>
</dbReference>
<dbReference type="SUPFAM" id="SSF54593">
    <property type="entry name" value="Glyoxalase/Bleomycin resistance protein/Dihydroxybiphenyl dioxygenase"/>
    <property type="match status" value="1"/>
</dbReference>
<dbReference type="Pfam" id="PF00903">
    <property type="entry name" value="Glyoxalase"/>
    <property type="match status" value="1"/>
</dbReference>
<dbReference type="PANTHER" id="PTHR33993:SF2">
    <property type="entry name" value="VOC DOMAIN-CONTAINING PROTEIN"/>
    <property type="match status" value="1"/>
</dbReference>
<dbReference type="InterPro" id="IPR052164">
    <property type="entry name" value="Anthracycline_SecMetBiosynth"/>
</dbReference>
<gene>
    <name evidence="2" type="ORF">MNBD_GAMMA11-3376</name>
</gene>
<feature type="domain" description="VOC" evidence="1">
    <location>
        <begin position="6"/>
        <end position="122"/>
    </location>
</feature>
<dbReference type="InterPro" id="IPR004360">
    <property type="entry name" value="Glyas_Fos-R_dOase_dom"/>
</dbReference>
<dbReference type="CDD" id="cd07247">
    <property type="entry name" value="SgaA_N_like"/>
    <property type="match status" value="1"/>
</dbReference>
<name>A0A3B0X6B8_9ZZZZ</name>
<dbReference type="InterPro" id="IPR029068">
    <property type="entry name" value="Glyas_Bleomycin-R_OHBP_Dase"/>
</dbReference>
<dbReference type="Gene3D" id="3.10.180.10">
    <property type="entry name" value="2,3-Dihydroxybiphenyl 1,2-Dioxygenase, domain 1"/>
    <property type="match status" value="1"/>
</dbReference>
<reference evidence="2" key="1">
    <citation type="submission" date="2018-06" db="EMBL/GenBank/DDBJ databases">
        <authorList>
            <person name="Zhirakovskaya E."/>
        </authorList>
    </citation>
    <scope>NUCLEOTIDE SEQUENCE</scope>
</reference>
<dbReference type="AlphaFoldDB" id="A0A3B0X6B8"/>
<evidence type="ECO:0000259" key="1">
    <source>
        <dbReference type="PROSITE" id="PS51819"/>
    </source>
</evidence>
<dbReference type="PROSITE" id="PS51819">
    <property type="entry name" value="VOC"/>
    <property type="match status" value="1"/>
</dbReference>
<organism evidence="2">
    <name type="scientific">hydrothermal vent metagenome</name>
    <dbReference type="NCBI Taxonomy" id="652676"/>
    <lineage>
        <taxon>unclassified sequences</taxon>
        <taxon>metagenomes</taxon>
        <taxon>ecological metagenomes</taxon>
    </lineage>
</organism>
<sequence length="124" mass="13790">MKLKNAINWFEIPVSDFERAIKFYEKVLDIQLKREKMDGINLAIFPADEEAIAGALVKVDFLQPGEQGCLVYLNVEGMMDGVIERAQSQGSSVFLAKTHIGDPGYIAHISDSEGNKIALHSHKE</sequence>